<organism evidence="14 15">
    <name type="scientific">Methylobacterium currus</name>
    <dbReference type="NCBI Taxonomy" id="2051553"/>
    <lineage>
        <taxon>Bacteria</taxon>
        <taxon>Pseudomonadati</taxon>
        <taxon>Pseudomonadota</taxon>
        <taxon>Alphaproteobacteria</taxon>
        <taxon>Hyphomicrobiales</taxon>
        <taxon>Methylobacteriaceae</taxon>
        <taxon>Methylobacterium</taxon>
    </lineage>
</organism>
<protein>
    <recommendedName>
        <fullName evidence="4">phosphoglucomutase (alpha-D-glucose-1,6-bisphosphate-dependent)</fullName>
        <ecNumber evidence="4">5.4.2.2</ecNumber>
    </recommendedName>
</protein>
<gene>
    <name evidence="14" type="ORF">DA075_21335</name>
</gene>
<dbReference type="InterPro" id="IPR016055">
    <property type="entry name" value="A-D-PHexomutase_a/b/a-I/II/III"/>
</dbReference>
<keyword evidence="7 9" id="KW-0460">Magnesium</keyword>
<dbReference type="InterPro" id="IPR005841">
    <property type="entry name" value="Alpha-D-phosphohexomutase_SF"/>
</dbReference>
<comment type="catalytic activity">
    <reaction evidence="1">
        <text>alpha-D-glucose 1-phosphate = alpha-D-glucose 6-phosphate</text>
        <dbReference type="Rhea" id="RHEA:23536"/>
        <dbReference type="ChEBI" id="CHEBI:58225"/>
        <dbReference type="ChEBI" id="CHEBI:58601"/>
        <dbReference type="EC" id="5.4.2.2"/>
    </reaction>
</comment>
<evidence type="ECO:0000259" key="12">
    <source>
        <dbReference type="Pfam" id="PF02879"/>
    </source>
</evidence>
<dbReference type="SUPFAM" id="SSF55957">
    <property type="entry name" value="Phosphoglucomutase, C-terminal domain"/>
    <property type="match status" value="1"/>
</dbReference>
<evidence type="ECO:0000256" key="7">
    <source>
        <dbReference type="ARBA" id="ARBA00022842"/>
    </source>
</evidence>
<evidence type="ECO:0000256" key="1">
    <source>
        <dbReference type="ARBA" id="ARBA00000443"/>
    </source>
</evidence>
<dbReference type="Gene3D" id="3.30.310.50">
    <property type="entry name" value="Alpha-D-phosphohexomutase, C-terminal domain"/>
    <property type="match status" value="1"/>
</dbReference>
<dbReference type="GO" id="GO:0005829">
    <property type="term" value="C:cytosol"/>
    <property type="evidence" value="ECO:0007669"/>
    <property type="project" value="TreeGrafter"/>
</dbReference>
<dbReference type="FunFam" id="3.30.310.50:FF:000002">
    <property type="entry name" value="Phosphoglucomutase 5"/>
    <property type="match status" value="1"/>
</dbReference>
<evidence type="ECO:0000256" key="3">
    <source>
        <dbReference type="ARBA" id="ARBA00010231"/>
    </source>
</evidence>
<dbReference type="Pfam" id="PF24947">
    <property type="entry name" value="PGM1_C_vert_fung"/>
    <property type="match status" value="1"/>
</dbReference>
<dbReference type="Gene3D" id="3.40.120.10">
    <property type="entry name" value="Alpha-D-Glucose-1,6-Bisphosphate, subunit A, domain 3"/>
    <property type="match status" value="3"/>
</dbReference>
<keyword evidence="5" id="KW-0597">Phosphoprotein</keyword>
<comment type="cofactor">
    <cofactor evidence="2">
        <name>Mg(2+)</name>
        <dbReference type="ChEBI" id="CHEBI:18420"/>
    </cofactor>
</comment>
<dbReference type="InterPro" id="IPR016066">
    <property type="entry name" value="A-D-PHexomutase_CS"/>
</dbReference>
<evidence type="ECO:0000256" key="9">
    <source>
        <dbReference type="RuleBase" id="RU004326"/>
    </source>
</evidence>
<proteinExistence type="inferred from homology"/>
<dbReference type="Proteomes" id="UP000244755">
    <property type="component" value="Chromosome 1"/>
</dbReference>
<dbReference type="GO" id="GO:0004614">
    <property type="term" value="F:phosphoglucomutase activity"/>
    <property type="evidence" value="ECO:0007669"/>
    <property type="project" value="UniProtKB-EC"/>
</dbReference>
<keyword evidence="8" id="KW-0413">Isomerase</keyword>
<evidence type="ECO:0000256" key="8">
    <source>
        <dbReference type="ARBA" id="ARBA00023235"/>
    </source>
</evidence>
<dbReference type="EMBL" id="CP028843">
    <property type="protein sequence ID" value="AWB23129.1"/>
    <property type="molecule type" value="Genomic_DNA"/>
</dbReference>
<sequence>MTVKAVPTQPFPDQKPGTSGLRKKVPVFRQPGYVENFIQAIVDCLPDRAGTTLVVGGDGRFLNREVVQTTLKIAAANGFSRILVGRGGLLSTPAASCVIRKYGAIGGVVLSASHNPGGPEGDFGIKFNARNGGPAPEPVTEAIFARTKAITEYRIVEAADLDLDTLGDVALGDATVTVIDPVADYAALMETLIDFPAIAALFRSGFRMRFDAMSAVTGPYAKEILERRLGAPAGTVVNAEPLPDFGGHHPDPNPVHAHELMALMTGPDAPDFGAASDGDGDRNMIVAPGLFVTPSDSLAILAAHAHLAPGYRGGLAGIARSMPTSRAADRVAAALGIPAFETPTGWKFFGNLLDAGRITLCGEESAGTGSNHVREKDGLWAVLLWLNLLAATGKRADQVVRDHWATYGRDYYARHDYEEVESAAAEGLMSALRDKLAGLPGQRIGELTVAAADDFAYTDPVDGSVTARQGVRILFREDARVVFRLSGTGTVGATLRVYLERFSQDRLDAPTAEMLAPVVAAAEAIAGIAQQTGRTEPSVVT</sequence>
<feature type="region of interest" description="Disordered" evidence="10">
    <location>
        <begin position="1"/>
        <end position="22"/>
    </location>
</feature>
<evidence type="ECO:0000256" key="10">
    <source>
        <dbReference type="SAM" id="MobiDB-lite"/>
    </source>
</evidence>
<dbReference type="PANTHER" id="PTHR22573:SF2">
    <property type="entry name" value="PHOSPHOGLUCOMUTASE"/>
    <property type="match status" value="1"/>
</dbReference>
<evidence type="ECO:0000256" key="2">
    <source>
        <dbReference type="ARBA" id="ARBA00001946"/>
    </source>
</evidence>
<feature type="domain" description="Alpha-D-phosphohexomutase alpha/beta/alpha" evidence="12">
    <location>
        <begin position="184"/>
        <end position="286"/>
    </location>
</feature>
<evidence type="ECO:0000259" key="13">
    <source>
        <dbReference type="Pfam" id="PF02880"/>
    </source>
</evidence>
<evidence type="ECO:0000313" key="14">
    <source>
        <dbReference type="EMBL" id="AWB23129.1"/>
    </source>
</evidence>
<dbReference type="InterPro" id="IPR045244">
    <property type="entry name" value="PGM"/>
</dbReference>
<dbReference type="SUPFAM" id="SSF53738">
    <property type="entry name" value="Phosphoglucomutase, first 3 domains"/>
    <property type="match status" value="3"/>
</dbReference>
<dbReference type="InterPro" id="IPR005845">
    <property type="entry name" value="A-D-PHexomutase_a/b/a-II"/>
</dbReference>
<dbReference type="NCBIfam" id="NF005737">
    <property type="entry name" value="PRK07564.1-1"/>
    <property type="match status" value="1"/>
</dbReference>
<dbReference type="EC" id="5.4.2.2" evidence="4"/>
<dbReference type="AlphaFoldDB" id="A0A2R4WNM2"/>
<evidence type="ECO:0000256" key="6">
    <source>
        <dbReference type="ARBA" id="ARBA00022723"/>
    </source>
</evidence>
<dbReference type="Pfam" id="PF02880">
    <property type="entry name" value="PGM_PMM_III"/>
    <property type="match status" value="1"/>
</dbReference>
<dbReference type="PANTHER" id="PTHR22573">
    <property type="entry name" value="PHOSPHOHEXOMUTASE FAMILY MEMBER"/>
    <property type="match status" value="1"/>
</dbReference>
<dbReference type="InterPro" id="IPR005844">
    <property type="entry name" value="A-D-PHexomutase_a/b/a-I"/>
</dbReference>
<feature type="domain" description="Alpha-D-phosphohexomutase alpha/beta/alpha" evidence="11">
    <location>
        <begin position="14"/>
        <end position="153"/>
    </location>
</feature>
<keyword evidence="15" id="KW-1185">Reference proteome</keyword>
<dbReference type="InterPro" id="IPR036900">
    <property type="entry name" value="A-D-PHexomutase_C_sf"/>
</dbReference>
<evidence type="ECO:0000259" key="11">
    <source>
        <dbReference type="Pfam" id="PF02878"/>
    </source>
</evidence>
<dbReference type="InterPro" id="IPR005846">
    <property type="entry name" value="A-D-PHexomutase_a/b/a-III"/>
</dbReference>
<evidence type="ECO:0000256" key="5">
    <source>
        <dbReference type="ARBA" id="ARBA00022553"/>
    </source>
</evidence>
<dbReference type="GO" id="GO:0000287">
    <property type="term" value="F:magnesium ion binding"/>
    <property type="evidence" value="ECO:0007669"/>
    <property type="project" value="InterPro"/>
</dbReference>
<comment type="similarity">
    <text evidence="3 9">Belongs to the phosphohexose mutase family.</text>
</comment>
<dbReference type="FunFam" id="3.40.120.10:FF:000004">
    <property type="entry name" value="Phosphoglucomutase 5"/>
    <property type="match status" value="1"/>
</dbReference>
<reference evidence="14 15" key="1">
    <citation type="submission" date="2018-04" db="EMBL/GenBank/DDBJ databases">
        <title>Methylobacterium sp. PR1016A genome.</title>
        <authorList>
            <person name="Park W."/>
        </authorList>
    </citation>
    <scope>NUCLEOTIDE SEQUENCE [LARGE SCALE GENOMIC DNA]</scope>
    <source>
        <strain evidence="14 15">PR1016A</strain>
    </source>
</reference>
<evidence type="ECO:0000256" key="4">
    <source>
        <dbReference type="ARBA" id="ARBA00012728"/>
    </source>
</evidence>
<dbReference type="OrthoDB" id="9806956at2"/>
<evidence type="ECO:0000313" key="15">
    <source>
        <dbReference type="Proteomes" id="UP000244755"/>
    </source>
</evidence>
<feature type="domain" description="Alpha-D-phosphohexomutase alpha/beta/alpha" evidence="13">
    <location>
        <begin position="295"/>
        <end position="407"/>
    </location>
</feature>
<dbReference type="Pfam" id="PF02878">
    <property type="entry name" value="PGM_PMM_I"/>
    <property type="match status" value="1"/>
</dbReference>
<dbReference type="PROSITE" id="PS00710">
    <property type="entry name" value="PGM_PMM"/>
    <property type="match status" value="1"/>
</dbReference>
<dbReference type="RefSeq" id="WP_099954928.1">
    <property type="nucleotide sequence ID" value="NZ_CP028843.1"/>
</dbReference>
<name>A0A2R4WNM2_9HYPH</name>
<dbReference type="FunFam" id="3.40.120.10:FF:000005">
    <property type="entry name" value="Phosphoglucomutase 5"/>
    <property type="match status" value="1"/>
</dbReference>
<accession>A0A2R4WNM2</accession>
<dbReference type="KEGG" id="mee:DA075_21335"/>
<dbReference type="PRINTS" id="PR00509">
    <property type="entry name" value="PGMPMM"/>
</dbReference>
<dbReference type="Pfam" id="PF02879">
    <property type="entry name" value="PGM_PMM_II"/>
    <property type="match status" value="1"/>
</dbReference>
<keyword evidence="6 9" id="KW-0479">Metal-binding</keyword>
<dbReference type="GO" id="GO:0005975">
    <property type="term" value="P:carbohydrate metabolic process"/>
    <property type="evidence" value="ECO:0007669"/>
    <property type="project" value="InterPro"/>
</dbReference>